<evidence type="ECO:0000259" key="8">
    <source>
        <dbReference type="SMART" id="SM01032"/>
    </source>
</evidence>
<keyword evidence="5" id="KW-0539">Nucleus</keyword>
<keyword evidence="3" id="KW-0227">DNA damage</keyword>
<name>B7G396_PHATC</name>
<feature type="compositionally biased region" description="Low complexity" evidence="6">
    <location>
        <begin position="237"/>
        <end position="246"/>
    </location>
</feature>
<dbReference type="InterPro" id="IPR042488">
    <property type="entry name" value="Rad4_BHD3_sf"/>
</dbReference>
<sequence>MSFAWNPSSDEEDLDEWTRREGFQCDTSILSAADPVNRDDIRENASTFVSTDAWEQMGRSPAGLPTSLTLDSSDEEEEVDWEDVADGNGDLKPAAVTASHQPVTTNKSVMIDLSKKTPDVSPVIESKRKARTRKRFRNESLPQYLQTLLRDLHRTSLLFLASRAIYLSKLTTNDEFLAVAHSLVPLSLLHQLTSTDTVHSSRETIPPTRHDLRMFCDWYFAFVHNVDSRRRQQLAAHHAAGAPTATIRRVRQPRGKASKAHSNQVRHVDANPIKMLSSSNGDDPSDCSLLEYAAYVALSDHGDPQAQTVWRKRDVEFSERHPTLLLLAIARSLGWRARLVQAMNPIRSDLDVAHPILTCSQNIFVTLSHNLQHQSPRSAASKRKRASTTPELQTEVTPVGMSSSISQRNVTADWVEILIQDGSTRSGFRWIHVDPVQELINRPDQIERRLAAIFSLAEGQATRKRVALGYAVAVEHAVDGVAPVVESATGQFQITDVTPRYASSWVESLRVRGLVRGKNSLTEKNLKKSWWSITLAKLNTSCVSIYPELDQRAGGSPADAIVVDQDSGDNLSSLVSSRPKVMATMEDHESEELQQSVENEAIPTSKAAFKTHPIYALQSVLNSTDVLAPDAGLRICGVFKGELIYRRSDVSSALPEKKWLYQDRKVRQGEQPIKRVKARRKTTPTKAFQALTSYGVGSSNDGSEERRAADIAQGSQPLDDGMVDLFAIWQTDPWSPIPIGPNDAIPVNIYNNIELELLNPGLVHIDQRGASIVAKKLGISYAPCLLGFEGHGSNRTPTIRGIVVHAHNEQIVREAHVEATSHQMQVDEDNRRHAALLRWKKLMVGILTKDRLERDYT</sequence>
<dbReference type="GO" id="GO:0005737">
    <property type="term" value="C:cytoplasm"/>
    <property type="evidence" value="ECO:0007669"/>
    <property type="project" value="TreeGrafter"/>
</dbReference>
<evidence type="ECO:0000256" key="6">
    <source>
        <dbReference type="SAM" id="MobiDB-lite"/>
    </source>
</evidence>
<dbReference type="InterPro" id="IPR018327">
    <property type="entry name" value="BHD_2"/>
</dbReference>
<feature type="compositionally biased region" description="Basic residues" evidence="6">
    <location>
        <begin position="248"/>
        <end position="259"/>
    </location>
</feature>
<dbReference type="eggNOG" id="KOG2179">
    <property type="taxonomic scope" value="Eukaryota"/>
</dbReference>
<dbReference type="PANTHER" id="PTHR12135">
    <property type="entry name" value="DNA REPAIR PROTEIN XP-C / RAD4"/>
    <property type="match status" value="1"/>
</dbReference>
<dbReference type="InterPro" id="IPR038765">
    <property type="entry name" value="Papain-like_cys_pep_sf"/>
</dbReference>
<dbReference type="Gene3D" id="3.90.260.10">
    <property type="entry name" value="Transglutaminase-like"/>
    <property type="match status" value="1"/>
</dbReference>
<feature type="region of interest" description="Disordered" evidence="6">
    <location>
        <begin position="1"/>
        <end position="20"/>
    </location>
</feature>
<dbReference type="Proteomes" id="UP000000759">
    <property type="component" value="Chromosome 13"/>
</dbReference>
<feature type="domain" description="Rad4 beta-hairpin" evidence="7">
    <location>
        <begin position="598"/>
        <end position="651"/>
    </location>
</feature>
<dbReference type="OrthoDB" id="300780at2759"/>
<keyword evidence="10" id="KW-1185">Reference proteome</keyword>
<dbReference type="Pfam" id="PF10404">
    <property type="entry name" value="BHD_2"/>
    <property type="match status" value="1"/>
</dbReference>
<dbReference type="InterPro" id="IPR018328">
    <property type="entry name" value="Rad4_beta-hairpin_dom3"/>
</dbReference>
<gene>
    <name evidence="9" type="primary">RAD4</name>
    <name evidence="9" type="ORF">PHATRDRAFT_47404</name>
</gene>
<organism evidence="9 10">
    <name type="scientific">Phaeodactylum tricornutum (strain CCAP 1055/1)</name>
    <dbReference type="NCBI Taxonomy" id="556484"/>
    <lineage>
        <taxon>Eukaryota</taxon>
        <taxon>Sar</taxon>
        <taxon>Stramenopiles</taxon>
        <taxon>Ochrophyta</taxon>
        <taxon>Bacillariophyta</taxon>
        <taxon>Bacillariophyceae</taxon>
        <taxon>Bacillariophycidae</taxon>
        <taxon>Naviculales</taxon>
        <taxon>Phaeodactylaceae</taxon>
        <taxon>Phaeodactylum</taxon>
    </lineage>
</organism>
<evidence type="ECO:0000313" key="9">
    <source>
        <dbReference type="EMBL" id="EEC46793.1"/>
    </source>
</evidence>
<comment type="similarity">
    <text evidence="2">Belongs to the XPC family.</text>
</comment>
<proteinExistence type="inferred from homology"/>
<dbReference type="PaxDb" id="2850-Phatr47404"/>
<dbReference type="GO" id="GO:0003697">
    <property type="term" value="F:single-stranded DNA binding"/>
    <property type="evidence" value="ECO:0007669"/>
    <property type="project" value="TreeGrafter"/>
</dbReference>
<dbReference type="InParanoid" id="B7G396"/>
<dbReference type="InterPro" id="IPR036985">
    <property type="entry name" value="Transglutaminase-like_sf"/>
</dbReference>
<dbReference type="PANTHER" id="PTHR12135:SF0">
    <property type="entry name" value="DNA REPAIR PROTEIN COMPLEMENTING XP-C CELLS"/>
    <property type="match status" value="1"/>
</dbReference>
<dbReference type="Pfam" id="PF10405">
    <property type="entry name" value="BHD_3"/>
    <property type="match status" value="1"/>
</dbReference>
<dbReference type="STRING" id="556484.B7G396"/>
<dbReference type="SMART" id="SM01032">
    <property type="entry name" value="BHD_3"/>
    <property type="match status" value="1"/>
</dbReference>
<evidence type="ECO:0000259" key="7">
    <source>
        <dbReference type="SMART" id="SM01030"/>
    </source>
</evidence>
<dbReference type="RefSeq" id="XP_002181579.1">
    <property type="nucleotide sequence ID" value="XM_002181543.1"/>
</dbReference>
<dbReference type="OMA" id="ICGVFKG"/>
<dbReference type="HOGENOM" id="CLU_333581_0_0_1"/>
<dbReference type="Gene3D" id="2.20.20.110">
    <property type="entry name" value="Rad4, beta-hairpin domain BHD1"/>
    <property type="match status" value="1"/>
</dbReference>
<keyword evidence="4" id="KW-0234">DNA repair</keyword>
<dbReference type="GO" id="GO:0006298">
    <property type="term" value="P:mismatch repair"/>
    <property type="evidence" value="ECO:0007669"/>
    <property type="project" value="TreeGrafter"/>
</dbReference>
<evidence type="ECO:0000313" key="10">
    <source>
        <dbReference type="Proteomes" id="UP000000759"/>
    </source>
</evidence>
<dbReference type="EMBL" id="CM000615">
    <property type="protein sequence ID" value="EEC46793.1"/>
    <property type="molecule type" value="Genomic_DNA"/>
</dbReference>
<feature type="compositionally biased region" description="Polar residues" evidence="6">
    <location>
        <begin position="387"/>
        <end position="400"/>
    </location>
</feature>
<dbReference type="GeneID" id="7202544"/>
<dbReference type="SMART" id="SM01030">
    <property type="entry name" value="BHD_1"/>
    <property type="match status" value="1"/>
</dbReference>
<feature type="domain" description="Rad4 beta-hairpin" evidence="8">
    <location>
        <begin position="745"/>
        <end position="816"/>
    </location>
</feature>
<evidence type="ECO:0000256" key="2">
    <source>
        <dbReference type="ARBA" id="ARBA00009525"/>
    </source>
</evidence>
<dbReference type="AlphaFoldDB" id="B7G396"/>
<evidence type="ECO:0000256" key="3">
    <source>
        <dbReference type="ARBA" id="ARBA00022763"/>
    </source>
</evidence>
<evidence type="ECO:0000256" key="5">
    <source>
        <dbReference type="ARBA" id="ARBA00023242"/>
    </source>
</evidence>
<dbReference type="InterPro" id="IPR018326">
    <property type="entry name" value="Rad4_beta-hairpin_dom1"/>
</dbReference>
<reference evidence="9 10" key="1">
    <citation type="journal article" date="2008" name="Nature">
        <title>The Phaeodactylum genome reveals the evolutionary history of diatom genomes.</title>
        <authorList>
            <person name="Bowler C."/>
            <person name="Allen A.E."/>
            <person name="Badger J.H."/>
            <person name="Grimwood J."/>
            <person name="Jabbari K."/>
            <person name="Kuo A."/>
            <person name="Maheswari U."/>
            <person name="Martens C."/>
            <person name="Maumus F."/>
            <person name="Otillar R.P."/>
            <person name="Rayko E."/>
            <person name="Salamov A."/>
            <person name="Vandepoele K."/>
            <person name="Beszteri B."/>
            <person name="Gruber A."/>
            <person name="Heijde M."/>
            <person name="Katinka M."/>
            <person name="Mock T."/>
            <person name="Valentin K."/>
            <person name="Verret F."/>
            <person name="Berges J.A."/>
            <person name="Brownlee C."/>
            <person name="Cadoret J.P."/>
            <person name="Chiovitti A."/>
            <person name="Choi C.J."/>
            <person name="Coesel S."/>
            <person name="De Martino A."/>
            <person name="Detter J.C."/>
            <person name="Durkin C."/>
            <person name="Falciatore A."/>
            <person name="Fournet J."/>
            <person name="Haruta M."/>
            <person name="Huysman M.J."/>
            <person name="Jenkins B.D."/>
            <person name="Jiroutova K."/>
            <person name="Jorgensen R.E."/>
            <person name="Joubert Y."/>
            <person name="Kaplan A."/>
            <person name="Kroger N."/>
            <person name="Kroth P.G."/>
            <person name="La Roche J."/>
            <person name="Lindquist E."/>
            <person name="Lommer M."/>
            <person name="Martin-Jezequel V."/>
            <person name="Lopez P.J."/>
            <person name="Lucas S."/>
            <person name="Mangogna M."/>
            <person name="McGinnis K."/>
            <person name="Medlin L.K."/>
            <person name="Montsant A."/>
            <person name="Oudot-Le Secq M.P."/>
            <person name="Napoli C."/>
            <person name="Obornik M."/>
            <person name="Parker M.S."/>
            <person name="Petit J.L."/>
            <person name="Porcel B.M."/>
            <person name="Poulsen N."/>
            <person name="Robison M."/>
            <person name="Rychlewski L."/>
            <person name="Rynearson T.A."/>
            <person name="Schmutz J."/>
            <person name="Shapiro H."/>
            <person name="Siaut M."/>
            <person name="Stanley M."/>
            <person name="Sussman M.R."/>
            <person name="Taylor A.R."/>
            <person name="Vardi A."/>
            <person name="von Dassow P."/>
            <person name="Vyverman W."/>
            <person name="Willis A."/>
            <person name="Wyrwicz L.S."/>
            <person name="Rokhsar D.S."/>
            <person name="Weissenbach J."/>
            <person name="Armbrust E.V."/>
            <person name="Green B.R."/>
            <person name="Van de Peer Y."/>
            <person name="Grigoriev I.V."/>
        </authorList>
    </citation>
    <scope>NUCLEOTIDE SEQUENCE [LARGE SCALE GENOMIC DNA]</scope>
    <source>
        <strain evidence="9 10">CCAP 1055/1</strain>
    </source>
</reference>
<dbReference type="KEGG" id="pti:PHATRDRAFT_47404"/>
<dbReference type="Gene3D" id="3.30.70.2460">
    <property type="entry name" value="Rad4, beta-hairpin domain BHD3"/>
    <property type="match status" value="1"/>
</dbReference>
<dbReference type="SUPFAM" id="SSF54001">
    <property type="entry name" value="Cysteine proteinases"/>
    <property type="match status" value="1"/>
</dbReference>
<protein>
    <submittedName>
        <fullName evidence="9">Xeroderma pigmentosum group</fullName>
    </submittedName>
</protein>
<comment type="subcellular location">
    <subcellularLocation>
        <location evidence="1">Nucleus</location>
    </subcellularLocation>
</comment>
<evidence type="ECO:0000256" key="4">
    <source>
        <dbReference type="ARBA" id="ARBA00023204"/>
    </source>
</evidence>
<feature type="region of interest" description="Disordered" evidence="6">
    <location>
        <begin position="237"/>
        <end position="264"/>
    </location>
</feature>
<dbReference type="InterPro" id="IPR004583">
    <property type="entry name" value="DNA_repair_Rad4"/>
</dbReference>
<evidence type="ECO:0000256" key="1">
    <source>
        <dbReference type="ARBA" id="ARBA00004123"/>
    </source>
</evidence>
<dbReference type="GO" id="GO:0003684">
    <property type="term" value="F:damaged DNA binding"/>
    <property type="evidence" value="ECO:0007669"/>
    <property type="project" value="InterPro"/>
</dbReference>
<dbReference type="GO" id="GO:0000111">
    <property type="term" value="C:nucleotide-excision repair factor 2 complex"/>
    <property type="evidence" value="ECO:0007669"/>
    <property type="project" value="TreeGrafter"/>
</dbReference>
<dbReference type="Pfam" id="PF10403">
    <property type="entry name" value="BHD_1"/>
    <property type="match status" value="1"/>
</dbReference>
<feature type="region of interest" description="Disordered" evidence="6">
    <location>
        <begin position="374"/>
        <end position="400"/>
    </location>
</feature>
<dbReference type="GO" id="GO:0071942">
    <property type="term" value="C:XPC complex"/>
    <property type="evidence" value="ECO:0007669"/>
    <property type="project" value="TreeGrafter"/>
</dbReference>
<dbReference type="GO" id="GO:0006289">
    <property type="term" value="P:nucleotide-excision repair"/>
    <property type="evidence" value="ECO:0007669"/>
    <property type="project" value="InterPro"/>
</dbReference>
<reference evidence="10" key="2">
    <citation type="submission" date="2008-08" db="EMBL/GenBank/DDBJ databases">
        <authorList>
            <consortium name="Diatom Consortium"/>
            <person name="Grigoriev I."/>
            <person name="Grimwood J."/>
            <person name="Kuo A."/>
            <person name="Otillar R.P."/>
            <person name="Salamov A."/>
            <person name="Detter J.C."/>
            <person name="Lindquist E."/>
            <person name="Shapiro H."/>
            <person name="Lucas S."/>
            <person name="Glavina del Rio T."/>
            <person name="Pitluck S."/>
            <person name="Rokhsar D."/>
            <person name="Bowler C."/>
        </authorList>
    </citation>
    <scope>GENOME REANNOTATION</scope>
    <source>
        <strain evidence="10">CCAP 1055/1</strain>
    </source>
</reference>
<accession>B7G396</accession>